<feature type="binding site" evidence="8">
    <location>
        <begin position="45"/>
        <end position="47"/>
    </location>
    <ligand>
        <name>ATP</name>
        <dbReference type="ChEBI" id="CHEBI:30616"/>
    </ligand>
</feature>
<dbReference type="InterPro" id="IPR050132">
    <property type="entry name" value="Gln/Glu-tRNA_Ligase"/>
</dbReference>
<keyword evidence="14" id="KW-1185">Reference proteome</keyword>
<feature type="binding site" evidence="8">
    <location>
        <begin position="296"/>
        <end position="298"/>
    </location>
    <ligand>
        <name>ATP</name>
        <dbReference type="ChEBI" id="CHEBI:30616"/>
    </ligand>
</feature>
<dbReference type="PRINTS" id="PR00987">
    <property type="entry name" value="TRNASYNTHGLU"/>
</dbReference>
<dbReference type="EC" id="6.1.1.18" evidence="8"/>
<dbReference type="OrthoDB" id="9801560at2"/>
<keyword evidence="4 8" id="KW-0547">Nucleotide-binding</keyword>
<evidence type="ECO:0000256" key="2">
    <source>
        <dbReference type="ARBA" id="ARBA00022490"/>
    </source>
</evidence>
<evidence type="ECO:0000259" key="11">
    <source>
        <dbReference type="Pfam" id="PF03950"/>
    </source>
</evidence>
<dbReference type="FunFam" id="2.40.240.10:FF:000020">
    <property type="entry name" value="Glutamine--tRNA ligase"/>
    <property type="match status" value="1"/>
</dbReference>
<evidence type="ECO:0000259" key="12">
    <source>
        <dbReference type="Pfam" id="PF20974"/>
    </source>
</evidence>
<keyword evidence="7 8" id="KW-0030">Aminoacyl-tRNA synthetase</keyword>
<dbReference type="InterPro" id="IPR020059">
    <property type="entry name" value="Glu/Gln-tRNA-synth_Ib_codon-bd"/>
</dbReference>
<evidence type="ECO:0000313" key="14">
    <source>
        <dbReference type="Proteomes" id="UP000051757"/>
    </source>
</evidence>
<keyword evidence="5 8" id="KW-0067">ATP-binding</keyword>
<gene>
    <name evidence="8" type="primary">glnS</name>
    <name evidence="13" type="ORF">ARC23_19685</name>
</gene>
<reference evidence="13 14" key="1">
    <citation type="journal article" date="2016" name="Front. Microbiol.">
        <title>Genome Sequence of Type Strains of Genus Stenotrophomonas.</title>
        <authorList>
            <person name="Patil P.P."/>
            <person name="Midha S."/>
            <person name="Kumar S."/>
            <person name="Patil P.B."/>
        </authorList>
    </citation>
    <scope>NUCLEOTIDE SEQUENCE [LARGE SCALE GENOMIC DNA]</scope>
    <source>
        <strain evidence="13 14">LMG 978</strain>
    </source>
</reference>
<dbReference type="NCBIfam" id="TIGR00440">
    <property type="entry name" value="glnS"/>
    <property type="match status" value="1"/>
</dbReference>
<evidence type="ECO:0000256" key="1">
    <source>
        <dbReference type="ARBA" id="ARBA00005594"/>
    </source>
</evidence>
<dbReference type="GO" id="GO:0005829">
    <property type="term" value="C:cytosol"/>
    <property type="evidence" value="ECO:0007669"/>
    <property type="project" value="TreeGrafter"/>
</dbReference>
<dbReference type="InterPro" id="IPR022861">
    <property type="entry name" value="Gln_tRNA_ligase_bac"/>
</dbReference>
<dbReference type="Pfam" id="PF00749">
    <property type="entry name" value="tRNA-synt_1c"/>
    <property type="match status" value="2"/>
</dbReference>
<comment type="similarity">
    <text evidence="1 8 9">Belongs to the class-I aminoacyl-tRNA synthetase family.</text>
</comment>
<dbReference type="AlphaFoldDB" id="A0A0R0APF2"/>
<comment type="subunit">
    <text evidence="8">Monomer.</text>
</comment>
<dbReference type="GO" id="GO:0004819">
    <property type="term" value="F:glutamine-tRNA ligase activity"/>
    <property type="evidence" value="ECO:0007669"/>
    <property type="project" value="UniProtKB-UniRule"/>
</dbReference>
<evidence type="ECO:0000259" key="10">
    <source>
        <dbReference type="Pfam" id="PF00749"/>
    </source>
</evidence>
<feature type="binding site" evidence="8">
    <location>
        <position position="240"/>
    </location>
    <ligand>
        <name>ATP</name>
        <dbReference type="ChEBI" id="CHEBI:30616"/>
    </ligand>
</feature>
<sequence length="582" mass="66120">MSEHTPASPETPADSHEKRDFIRQIVREDLASGKHQAIKTRFPPEPNGYLHIGHAKSICLNFGIAGEFSGVCNLRFDDTNPAKEDPEYVAAIQDDVRWLGFEWNELRHASDYFQAYYLAAEKLIEQGKAYVCDLSAEEVRAYRGTLTEPGRPSPWRDRSIEENLDLFRRMRAGEFPDGARTLRAKIDMASGNINLRDPALYRIKHVEHQNTGNAWPIYPMYDFAHALGDSIEGITHSLCTLEFEDHRPLYDWCVDNVDFAHDDTLTQPLVDAGLPREAAKPRQIEFSRLNINYTVMSKRKLMALVTEQLVDGWEDPRMPTLQGLRRRGYTPAAMRLFAERVGISKQNSLIDFSVLEGALREDLDSAAPRRMAVIDPVKLVLTNLPEGHEEQLTFSNHPKDESFGSREVPFAREVWIDREDFAEVPPKGWKRLVPGGEVRLRGAGIIRCDEVIKDADGTITELRGWLDPESRPGMEGANRKVKGTIHWVSAVHGVPAEIRLYDRLFSVPNPDDESEGKTYRDYLNPESRRTVTGYVEPAAASAAPEQSFQFERTGYFVADRRDHTEAKPVFNRSVTLRDTWSA</sequence>
<feature type="domain" description="Glutamyl/glutaminyl-tRNA synthetase class Ib catalytic" evidence="10">
    <location>
        <begin position="280"/>
        <end position="349"/>
    </location>
</feature>
<comment type="caution">
    <text evidence="8">Lacks conserved residue(s) required for the propagation of feature annotation.</text>
</comment>
<evidence type="ECO:0000256" key="5">
    <source>
        <dbReference type="ARBA" id="ARBA00022840"/>
    </source>
</evidence>
<dbReference type="GO" id="GO:0006425">
    <property type="term" value="P:glutaminyl-tRNA aminoacylation"/>
    <property type="evidence" value="ECO:0007669"/>
    <property type="project" value="UniProtKB-UniRule"/>
</dbReference>
<comment type="catalytic activity">
    <reaction evidence="8">
        <text>tRNA(Gln) + L-glutamine + ATP = L-glutaminyl-tRNA(Gln) + AMP + diphosphate</text>
        <dbReference type="Rhea" id="RHEA:20121"/>
        <dbReference type="Rhea" id="RHEA-COMP:9662"/>
        <dbReference type="Rhea" id="RHEA-COMP:9681"/>
        <dbReference type="ChEBI" id="CHEBI:30616"/>
        <dbReference type="ChEBI" id="CHEBI:33019"/>
        <dbReference type="ChEBI" id="CHEBI:58359"/>
        <dbReference type="ChEBI" id="CHEBI:78442"/>
        <dbReference type="ChEBI" id="CHEBI:78521"/>
        <dbReference type="ChEBI" id="CHEBI:456215"/>
        <dbReference type="EC" id="6.1.1.18"/>
    </reaction>
</comment>
<dbReference type="Pfam" id="PF20974">
    <property type="entry name" value="tRNA-synt_1c_C2"/>
    <property type="match status" value="1"/>
</dbReference>
<dbReference type="SUPFAM" id="SSF50715">
    <property type="entry name" value="Ribosomal protein L25-like"/>
    <property type="match status" value="1"/>
</dbReference>
<dbReference type="Pfam" id="PF03950">
    <property type="entry name" value="tRNA-synt_1c_C"/>
    <property type="match status" value="1"/>
</dbReference>
<dbReference type="EMBL" id="LLXV01000091">
    <property type="protein sequence ID" value="KRG47133.1"/>
    <property type="molecule type" value="Genomic_DNA"/>
</dbReference>
<name>A0A0R0APF2_9GAMM</name>
<dbReference type="PANTHER" id="PTHR43097:SF5">
    <property type="entry name" value="GLUTAMATE--TRNA LIGASE"/>
    <property type="match status" value="1"/>
</dbReference>
<evidence type="ECO:0000256" key="3">
    <source>
        <dbReference type="ARBA" id="ARBA00022598"/>
    </source>
</evidence>
<feature type="domain" description="Glutamyl/glutaminyl-tRNA synthetase class Ib anti-codon binding" evidence="11">
    <location>
        <begin position="367"/>
        <end position="464"/>
    </location>
</feature>
<feature type="binding site" evidence="8">
    <location>
        <position position="77"/>
    </location>
    <ligand>
        <name>L-glutamine</name>
        <dbReference type="ChEBI" id="CHEBI:58359"/>
    </ligand>
</feature>
<dbReference type="InterPro" id="IPR000924">
    <property type="entry name" value="Glu/Gln-tRNA-synth"/>
</dbReference>
<evidence type="ECO:0000256" key="4">
    <source>
        <dbReference type="ARBA" id="ARBA00022741"/>
    </source>
</evidence>
<evidence type="ECO:0000313" key="13">
    <source>
        <dbReference type="EMBL" id="KRG47133.1"/>
    </source>
</evidence>
<comment type="subcellular location">
    <subcellularLocation>
        <location evidence="8">Cytoplasm</location>
    </subcellularLocation>
</comment>
<evidence type="ECO:0000256" key="7">
    <source>
        <dbReference type="ARBA" id="ARBA00023146"/>
    </source>
</evidence>
<comment type="caution">
    <text evidence="13">The sequence shown here is derived from an EMBL/GenBank/DDBJ whole genome shotgun (WGS) entry which is preliminary data.</text>
</comment>
<dbReference type="InterPro" id="IPR014729">
    <property type="entry name" value="Rossmann-like_a/b/a_fold"/>
</dbReference>
<dbReference type="HAMAP" id="MF_00126">
    <property type="entry name" value="Gln_tRNA_synth"/>
    <property type="match status" value="1"/>
</dbReference>
<dbReference type="InterPro" id="IPR011035">
    <property type="entry name" value="Ribosomal_bL25/Gln-tRNA_synth"/>
</dbReference>
<dbReference type="FunFam" id="3.90.800.10:FF:000001">
    <property type="entry name" value="Glutamine--tRNA ligase"/>
    <property type="match status" value="1"/>
</dbReference>
<dbReference type="FunFam" id="1.10.1160.10:FF:000001">
    <property type="entry name" value="Glutamine--tRNA ligase"/>
    <property type="match status" value="1"/>
</dbReference>
<dbReference type="GO" id="GO:0006424">
    <property type="term" value="P:glutamyl-tRNA aminoacylation"/>
    <property type="evidence" value="ECO:0007669"/>
    <property type="project" value="UniProtKB-UniRule"/>
</dbReference>
<dbReference type="SUPFAM" id="SSF52374">
    <property type="entry name" value="Nucleotidylyl transferase"/>
    <property type="match status" value="1"/>
</dbReference>
<dbReference type="InterPro" id="IPR020056">
    <property type="entry name" value="Rbsml_bL25/Gln-tRNA_synth_N"/>
</dbReference>
<dbReference type="Gene3D" id="2.40.240.10">
    <property type="entry name" value="Ribosomal Protein L25, Chain P"/>
    <property type="match status" value="2"/>
</dbReference>
<feature type="short sequence motif" description="'KMSKS' region" evidence="8">
    <location>
        <begin position="295"/>
        <end position="299"/>
    </location>
</feature>
<feature type="binding site" evidence="8">
    <location>
        <begin position="288"/>
        <end position="289"/>
    </location>
    <ligand>
        <name>ATP</name>
        <dbReference type="ChEBI" id="CHEBI:30616"/>
    </ligand>
</feature>
<dbReference type="GO" id="GO:0005524">
    <property type="term" value="F:ATP binding"/>
    <property type="evidence" value="ECO:0007669"/>
    <property type="project" value="UniProtKB-UniRule"/>
</dbReference>
<proteinExistence type="inferred from homology"/>
<feature type="domain" description="tRNA synthetases class I (E and Q) anti-codon binding" evidence="12">
    <location>
        <begin position="484"/>
        <end position="559"/>
    </location>
</feature>
<dbReference type="InterPro" id="IPR049437">
    <property type="entry name" value="tRNA-synt_1c_C2"/>
</dbReference>
<feature type="domain" description="Glutamyl/glutaminyl-tRNA synthetase class Ib catalytic" evidence="10">
    <location>
        <begin position="38"/>
        <end position="260"/>
    </location>
</feature>
<keyword evidence="2 8" id="KW-0963">Cytoplasm</keyword>
<feature type="short sequence motif" description="'HIGH' region" evidence="8">
    <location>
        <begin position="44"/>
        <end position="54"/>
    </location>
</feature>
<feature type="binding site" evidence="8">
    <location>
        <position position="221"/>
    </location>
    <ligand>
        <name>L-glutamine</name>
        <dbReference type="ChEBI" id="CHEBI:58359"/>
    </ligand>
</feature>
<dbReference type="FunFam" id="3.40.50.620:FF:000037">
    <property type="entry name" value="Glutamine--tRNA ligase cytoplasmic"/>
    <property type="match status" value="1"/>
</dbReference>
<keyword evidence="6 8" id="KW-0648">Protein biosynthesis</keyword>
<keyword evidence="3 8" id="KW-0436">Ligase</keyword>
<accession>A0A0R0APF2</accession>
<organism evidence="13 14">
    <name type="scientific">Stenotrophomonas beteli</name>
    <dbReference type="NCBI Taxonomy" id="3384461"/>
    <lineage>
        <taxon>Bacteria</taxon>
        <taxon>Pseudomonadati</taxon>
        <taxon>Pseudomonadota</taxon>
        <taxon>Gammaproteobacteria</taxon>
        <taxon>Lysobacterales</taxon>
        <taxon>Lysobacteraceae</taxon>
        <taxon>Stenotrophomonas</taxon>
        <taxon>Stenotrophomonas maltophilia group</taxon>
    </lineage>
</organism>
<dbReference type="InterPro" id="IPR020058">
    <property type="entry name" value="Glu/Gln-tRNA-synth_Ib_cat-dom"/>
</dbReference>
<dbReference type="PANTHER" id="PTHR43097">
    <property type="entry name" value="GLUTAMINE-TRNA LIGASE"/>
    <property type="match status" value="1"/>
</dbReference>
<dbReference type="Gene3D" id="3.40.50.620">
    <property type="entry name" value="HUPs"/>
    <property type="match status" value="1"/>
</dbReference>
<protein>
    <recommendedName>
        <fullName evidence="8">Glutamine--tRNA ligase</fullName>
        <ecNumber evidence="8">6.1.1.18</ecNumber>
    </recommendedName>
    <alternativeName>
        <fullName evidence="8">Glutaminyl-tRNA synthetase</fullName>
        <shortName evidence="8">GlnRS</shortName>
    </alternativeName>
</protein>
<dbReference type="Proteomes" id="UP000051757">
    <property type="component" value="Unassembled WGS sequence"/>
</dbReference>
<evidence type="ECO:0000256" key="8">
    <source>
        <dbReference type="HAMAP-Rule" id="MF_00126"/>
    </source>
</evidence>
<evidence type="ECO:0000256" key="6">
    <source>
        <dbReference type="ARBA" id="ARBA00022917"/>
    </source>
</evidence>
<dbReference type="NCBIfam" id="NF011291">
    <property type="entry name" value="PRK14703.1"/>
    <property type="match status" value="1"/>
</dbReference>
<evidence type="ECO:0000256" key="9">
    <source>
        <dbReference type="RuleBase" id="RU363037"/>
    </source>
</evidence>
<dbReference type="InterPro" id="IPR004514">
    <property type="entry name" value="Gln-tRNA-synth"/>
</dbReference>
<feature type="binding site" evidence="8">
    <location>
        <begin position="51"/>
        <end position="57"/>
    </location>
    <ligand>
        <name>ATP</name>
        <dbReference type="ChEBI" id="CHEBI:30616"/>
    </ligand>
</feature>